<reference evidence="1 2" key="1">
    <citation type="submission" date="2019-07" db="EMBL/GenBank/DDBJ databases">
        <authorList>
            <person name="Brisse S."/>
            <person name="Rodrigues C."/>
            <person name="Thorpe H."/>
        </authorList>
    </citation>
    <scope>NUCLEOTIDE SEQUENCE [LARGE SCALE GENOMIC DNA]</scope>
    <source>
        <strain evidence="1">SB6410</strain>
    </source>
</reference>
<gene>
    <name evidence="1" type="ORF">SB6410_03987</name>
</gene>
<comment type="caution">
    <text evidence="1">The sequence shown here is derived from an EMBL/GenBank/DDBJ whole genome shotgun (WGS) entry which is preliminary data.</text>
</comment>
<accession>A0A9Q9UMA0</accession>
<dbReference type="EMBL" id="CABGGO010000029">
    <property type="protein sequence ID" value="VUS90125.1"/>
    <property type="molecule type" value="Genomic_DNA"/>
</dbReference>
<evidence type="ECO:0000313" key="1">
    <source>
        <dbReference type="EMBL" id="VUS90125.1"/>
    </source>
</evidence>
<proteinExistence type="predicted"/>
<protein>
    <submittedName>
        <fullName evidence="1">Uncharacterized protein</fullName>
    </submittedName>
</protein>
<evidence type="ECO:0000313" key="2">
    <source>
        <dbReference type="Proteomes" id="UP000318567"/>
    </source>
</evidence>
<name>A0A9Q9UMA0_9ENTR</name>
<dbReference type="AlphaFoldDB" id="A0A9Q9UMA0"/>
<dbReference type="Proteomes" id="UP000318567">
    <property type="component" value="Unassembled WGS sequence"/>
</dbReference>
<organism evidence="1 2">
    <name type="scientific">Klebsiella pasteurii</name>
    <dbReference type="NCBI Taxonomy" id="2587529"/>
    <lineage>
        <taxon>Bacteria</taxon>
        <taxon>Pseudomonadati</taxon>
        <taxon>Pseudomonadota</taxon>
        <taxon>Gammaproteobacteria</taxon>
        <taxon>Enterobacterales</taxon>
        <taxon>Enterobacteriaceae</taxon>
        <taxon>Klebsiella/Raoultella group</taxon>
        <taxon>Klebsiella</taxon>
    </lineage>
</organism>
<sequence>MAEVHSNWWYQHRRQFFLEDVVLIGPAGAEWGDWLRLLKREQKAPAERQEVGGKTLRMARSFSADMTERENQLARMLALQWRRQREGKTLASPQRCYWQGSENAWQAFAGQVKDSFPEIVLPEFPEMWMGESTLSDIAAFLGSDGNDAHILVAGCQSVLASAEGLLPAGEAAALWLAGSEGPVLLSRGEFFSPSETESLKDVCERAQKQSELDAAPDACILFSHPQQSELPGSGWNVTHHLQDNFWGNTGKLEALVVISLAAIFAQSQSQPCGWIATDPLHPLALGIVKPHENR</sequence>